<feature type="region of interest" description="Disordered" evidence="5">
    <location>
        <begin position="209"/>
        <end position="415"/>
    </location>
</feature>
<evidence type="ECO:0000313" key="8">
    <source>
        <dbReference type="Proteomes" id="UP001373714"/>
    </source>
</evidence>
<feature type="compositionally biased region" description="Polar residues" evidence="5">
    <location>
        <begin position="305"/>
        <end position="322"/>
    </location>
</feature>
<evidence type="ECO:0000256" key="5">
    <source>
        <dbReference type="SAM" id="MobiDB-lite"/>
    </source>
</evidence>
<evidence type="ECO:0000313" key="7">
    <source>
        <dbReference type="EMBL" id="KAK6352354.1"/>
    </source>
</evidence>
<accession>A0AAV9UYS6</accession>
<feature type="compositionally biased region" description="Gly residues" evidence="5">
    <location>
        <begin position="779"/>
        <end position="801"/>
    </location>
</feature>
<evidence type="ECO:0000256" key="1">
    <source>
        <dbReference type="ARBA" id="ARBA00004141"/>
    </source>
</evidence>
<feature type="compositionally biased region" description="Polar residues" evidence="5">
    <location>
        <begin position="573"/>
        <end position="591"/>
    </location>
</feature>
<feature type="transmembrane region" description="Helical" evidence="6">
    <location>
        <begin position="119"/>
        <end position="146"/>
    </location>
</feature>
<sequence length="801" mass="85315">MIRAATPLTILLFAAFALLLISVISVPIIKPITLATYGDVSYGVFGYCVGNQCSPIEIGYNPDTALKDPTRTDFSLPSNARHSLSSLLIIHPIAAAFTLVLMILAACSHLHGPSNNPKYLLGTLLFALPTFLVTLLAFLVDILLFIPHLSWGGWLVLAATICILTAGIMTCAMRRTVVSRAAQKARIAVNAEMNGEAFREQRAAAIAQRDNSDYGSNNINNNNSSTTAIGSSGSPAPMMREPKIPEFATFDVTRKPSTDNDRTPLNPRGQTPQPNDLPAFPNPDRAGGFNPNIPRHPTPGDPENSDYNSALSRQRSNHTVSSDGFGPAASSFDRHGTPPVPMMMGGAGGPGGRGGYPPRGGPMMMRGRGGPGGMGPRGGGFGPPPQQLRGGMRGGPGGMGPRGGPSFRGRGGPNGFYVGGPNGSMNSVEERPYIGPGPPPIFMRPGDQGPDFRGPSPGFESDNMYGPPPRGNEMGFEQGGAYGPPPRRPTIETPPVDQGGPYGPPPRRPTNEIPPPDNNMGYMQAENPRYASPPPLPIEQQQQQNTNNIRYDAYEMDAAPIMTTADPIGLAVGSQQRRTPSPALQSPASKYSQEEYVPPRTAWAASGRETPRQEGPVAELPVELPTQSSPPQPTHPSSPPRPRRSQDYYEDVDPRFESPPNPTAIPAILTPGYTPPPTMALAEYPPDAREERAPPAQREPRSNNNVAYQDPSGSYEELQPGQRSPAMSTSSHFTSISQRGVNPRWQGEGAPSMPARDPRRPRQQDQILASNPDFELPRVGGGVGGVSGGGGGRGRRGGFGY</sequence>
<keyword evidence="4 6" id="KW-0472">Membrane</keyword>
<gene>
    <name evidence="7" type="primary">RIM9</name>
    <name evidence="7" type="ORF">TWF730_009183</name>
</gene>
<feature type="transmembrane region" description="Helical" evidence="6">
    <location>
        <begin position="152"/>
        <end position="173"/>
    </location>
</feature>
<feature type="region of interest" description="Disordered" evidence="5">
    <location>
        <begin position="427"/>
        <end position="548"/>
    </location>
</feature>
<reference evidence="7 8" key="1">
    <citation type="submission" date="2019-10" db="EMBL/GenBank/DDBJ databases">
        <authorList>
            <person name="Palmer J.M."/>
        </authorList>
    </citation>
    <scope>NUCLEOTIDE SEQUENCE [LARGE SCALE GENOMIC DNA]</scope>
    <source>
        <strain evidence="7 8">TWF730</strain>
    </source>
</reference>
<dbReference type="Pfam" id="PF06687">
    <property type="entry name" value="SUR7"/>
    <property type="match status" value="1"/>
</dbReference>
<feature type="transmembrane region" description="Helical" evidence="6">
    <location>
        <begin position="84"/>
        <end position="107"/>
    </location>
</feature>
<feature type="compositionally biased region" description="Polar residues" evidence="5">
    <location>
        <begin position="721"/>
        <end position="740"/>
    </location>
</feature>
<feature type="compositionally biased region" description="Pro residues" evidence="5">
    <location>
        <begin position="628"/>
        <end position="640"/>
    </location>
</feature>
<organism evidence="7 8">
    <name type="scientific">Orbilia blumenaviensis</name>
    <dbReference type="NCBI Taxonomy" id="1796055"/>
    <lineage>
        <taxon>Eukaryota</taxon>
        <taxon>Fungi</taxon>
        <taxon>Dikarya</taxon>
        <taxon>Ascomycota</taxon>
        <taxon>Pezizomycotina</taxon>
        <taxon>Orbiliomycetes</taxon>
        <taxon>Orbiliales</taxon>
        <taxon>Orbiliaceae</taxon>
        <taxon>Orbilia</taxon>
    </lineage>
</organism>
<dbReference type="GO" id="GO:0005886">
    <property type="term" value="C:plasma membrane"/>
    <property type="evidence" value="ECO:0007669"/>
    <property type="project" value="InterPro"/>
</dbReference>
<feature type="compositionally biased region" description="Basic and acidic residues" evidence="5">
    <location>
        <begin position="644"/>
        <end position="656"/>
    </location>
</feature>
<feature type="compositionally biased region" description="Basic and acidic residues" evidence="5">
    <location>
        <begin position="686"/>
        <end position="701"/>
    </location>
</feature>
<dbReference type="GO" id="GO:0032153">
    <property type="term" value="C:cell division site"/>
    <property type="evidence" value="ECO:0007669"/>
    <property type="project" value="TreeGrafter"/>
</dbReference>
<evidence type="ECO:0000256" key="3">
    <source>
        <dbReference type="ARBA" id="ARBA00022989"/>
    </source>
</evidence>
<keyword evidence="2 6" id="KW-0812">Transmembrane</keyword>
<evidence type="ECO:0000256" key="2">
    <source>
        <dbReference type="ARBA" id="ARBA00022692"/>
    </source>
</evidence>
<proteinExistence type="predicted"/>
<evidence type="ECO:0000256" key="4">
    <source>
        <dbReference type="ARBA" id="ARBA00023136"/>
    </source>
</evidence>
<feature type="compositionally biased region" description="Gly residues" evidence="5">
    <location>
        <begin position="345"/>
        <end position="358"/>
    </location>
</feature>
<keyword evidence="8" id="KW-1185">Reference proteome</keyword>
<name>A0AAV9UYS6_9PEZI</name>
<feature type="compositionally biased region" description="Low complexity" evidence="5">
    <location>
        <begin position="213"/>
        <end position="234"/>
    </location>
</feature>
<dbReference type="GO" id="GO:0035838">
    <property type="term" value="C:growing cell tip"/>
    <property type="evidence" value="ECO:0007669"/>
    <property type="project" value="TreeGrafter"/>
</dbReference>
<dbReference type="PANTHER" id="PTHR28013:SF3">
    <property type="entry name" value="PROTEIN DCV1-RELATED"/>
    <property type="match status" value="1"/>
</dbReference>
<dbReference type="InterPro" id="IPR009571">
    <property type="entry name" value="SUR7/Rim9-like_fungi"/>
</dbReference>
<dbReference type="PANTHER" id="PTHR28013">
    <property type="entry name" value="PROTEIN DCV1-RELATED"/>
    <property type="match status" value="1"/>
</dbReference>
<comment type="subcellular location">
    <subcellularLocation>
        <location evidence="1">Membrane</location>
        <topology evidence="1">Multi-pass membrane protein</topology>
    </subcellularLocation>
</comment>
<evidence type="ECO:0000256" key="6">
    <source>
        <dbReference type="SAM" id="Phobius"/>
    </source>
</evidence>
<dbReference type="AlphaFoldDB" id="A0AAV9UYS6"/>
<keyword evidence="3 6" id="KW-1133">Transmembrane helix</keyword>
<dbReference type="InterPro" id="IPR051380">
    <property type="entry name" value="pH-response_reg_palI/RIM9"/>
</dbReference>
<feature type="compositionally biased region" description="Pro residues" evidence="5">
    <location>
        <begin position="502"/>
        <end position="517"/>
    </location>
</feature>
<feature type="compositionally biased region" description="Basic and acidic residues" evidence="5">
    <location>
        <begin position="252"/>
        <end position="262"/>
    </location>
</feature>
<feature type="compositionally biased region" description="Gly residues" evidence="5">
    <location>
        <begin position="391"/>
        <end position="403"/>
    </location>
</feature>
<feature type="compositionally biased region" description="Gly residues" evidence="5">
    <location>
        <begin position="367"/>
        <end position="381"/>
    </location>
</feature>
<protein>
    <submittedName>
        <fullName evidence="7">Regulator of ime2</fullName>
    </submittedName>
</protein>
<dbReference type="Proteomes" id="UP001373714">
    <property type="component" value="Unassembled WGS sequence"/>
</dbReference>
<feature type="region of interest" description="Disordered" evidence="5">
    <location>
        <begin position="567"/>
        <end position="801"/>
    </location>
</feature>
<dbReference type="EMBL" id="JAVHNS010000006">
    <property type="protein sequence ID" value="KAK6352354.1"/>
    <property type="molecule type" value="Genomic_DNA"/>
</dbReference>
<comment type="caution">
    <text evidence="7">The sequence shown here is derived from an EMBL/GenBank/DDBJ whole genome shotgun (WGS) entry which is preliminary data.</text>
</comment>